<protein>
    <submittedName>
        <fullName evidence="5">Multiple antibiotic resistance protein marR</fullName>
    </submittedName>
</protein>
<dbReference type="Gene3D" id="1.10.10.10">
    <property type="entry name" value="Winged helix-like DNA-binding domain superfamily/Winged helix DNA-binding domain"/>
    <property type="match status" value="1"/>
</dbReference>
<dbReference type="SMART" id="SM00347">
    <property type="entry name" value="HTH_MARR"/>
    <property type="match status" value="1"/>
</dbReference>
<evidence type="ECO:0000313" key="5">
    <source>
        <dbReference type="EMBL" id="SPW34413.1"/>
    </source>
</evidence>
<sequence length="155" mass="17920">MKNPNWLSDDEQKFWRLLLAASRKVNHHIETVLQDDHNLTSAEFAVLVNLSESPEKEIRLRDLCNILNWDRSRASHQVSRMQKRGLLTKRRCIGDGRGVIIELTDEGDRRIRNAAPSHVESVRDVIFNNLDPDLLEPVSKFLRHILDQPVGLARN</sequence>
<evidence type="ECO:0000313" key="6">
    <source>
        <dbReference type="Proteomes" id="UP000249886"/>
    </source>
</evidence>
<dbReference type="InterPro" id="IPR000835">
    <property type="entry name" value="HTH_MarR-typ"/>
</dbReference>
<dbReference type="GO" id="GO:0006950">
    <property type="term" value="P:response to stress"/>
    <property type="evidence" value="ECO:0007669"/>
    <property type="project" value="TreeGrafter"/>
</dbReference>
<gene>
    <name evidence="5" type="primary">marR1</name>
    <name evidence="5" type="ORF">NCTC10254_02571</name>
</gene>
<dbReference type="RefSeq" id="WP_005523327.1">
    <property type="nucleotide sequence ID" value="NZ_CAJPQJ010000001.1"/>
</dbReference>
<keyword evidence="3" id="KW-0804">Transcription</keyword>
<evidence type="ECO:0000259" key="4">
    <source>
        <dbReference type="PROSITE" id="PS50995"/>
    </source>
</evidence>
<reference evidence="5 6" key="1">
    <citation type="submission" date="2018-06" db="EMBL/GenBank/DDBJ databases">
        <authorList>
            <consortium name="Pathogen Informatics"/>
            <person name="Doyle S."/>
        </authorList>
    </citation>
    <scope>NUCLEOTIDE SEQUENCE [LARGE SCALE GENOMIC DNA]</scope>
    <source>
        <strain evidence="5 6">NCTC10254</strain>
    </source>
</reference>
<name>A0A3S4Y2X9_9CORY</name>
<proteinExistence type="predicted"/>
<dbReference type="Pfam" id="PF22381">
    <property type="entry name" value="Staph_reg_Sar_Rot"/>
    <property type="match status" value="1"/>
</dbReference>
<evidence type="ECO:0000256" key="2">
    <source>
        <dbReference type="ARBA" id="ARBA00023125"/>
    </source>
</evidence>
<evidence type="ECO:0000256" key="1">
    <source>
        <dbReference type="ARBA" id="ARBA00023015"/>
    </source>
</evidence>
<dbReference type="EMBL" id="UARK01000036">
    <property type="protein sequence ID" value="SPW34413.1"/>
    <property type="molecule type" value="Genomic_DNA"/>
</dbReference>
<organism evidence="5 6">
    <name type="scientific">Corynebacterium matruchotii</name>
    <dbReference type="NCBI Taxonomy" id="43768"/>
    <lineage>
        <taxon>Bacteria</taxon>
        <taxon>Bacillati</taxon>
        <taxon>Actinomycetota</taxon>
        <taxon>Actinomycetes</taxon>
        <taxon>Mycobacteriales</taxon>
        <taxon>Corynebacteriaceae</taxon>
        <taxon>Corynebacterium</taxon>
    </lineage>
</organism>
<dbReference type="GeneID" id="84574995"/>
<evidence type="ECO:0000256" key="3">
    <source>
        <dbReference type="ARBA" id="ARBA00023163"/>
    </source>
</evidence>
<keyword evidence="1" id="KW-0805">Transcription regulation</keyword>
<dbReference type="InterPro" id="IPR036390">
    <property type="entry name" value="WH_DNA-bd_sf"/>
</dbReference>
<dbReference type="GO" id="GO:0003700">
    <property type="term" value="F:DNA-binding transcription factor activity"/>
    <property type="evidence" value="ECO:0007669"/>
    <property type="project" value="InterPro"/>
</dbReference>
<dbReference type="PANTHER" id="PTHR33164">
    <property type="entry name" value="TRANSCRIPTIONAL REGULATOR, MARR FAMILY"/>
    <property type="match status" value="1"/>
</dbReference>
<dbReference type="SUPFAM" id="SSF46785">
    <property type="entry name" value="Winged helix' DNA-binding domain"/>
    <property type="match status" value="1"/>
</dbReference>
<dbReference type="AlphaFoldDB" id="A0A3S4Y2X9"/>
<dbReference type="InterPro" id="IPR036388">
    <property type="entry name" value="WH-like_DNA-bd_sf"/>
</dbReference>
<dbReference type="PANTHER" id="PTHR33164:SF99">
    <property type="entry name" value="MARR FAMILY REGULATORY PROTEIN"/>
    <property type="match status" value="1"/>
</dbReference>
<dbReference type="InterPro" id="IPR039422">
    <property type="entry name" value="MarR/SlyA-like"/>
</dbReference>
<dbReference type="PROSITE" id="PS50995">
    <property type="entry name" value="HTH_MARR_2"/>
    <property type="match status" value="1"/>
</dbReference>
<accession>A0A3S4Y2X9</accession>
<dbReference type="InterPro" id="IPR055166">
    <property type="entry name" value="Transc_reg_Sar_Rot_HTH"/>
</dbReference>
<dbReference type="Proteomes" id="UP000249886">
    <property type="component" value="Unassembled WGS sequence"/>
</dbReference>
<feature type="domain" description="HTH marR-type" evidence="4">
    <location>
        <begin position="11"/>
        <end position="147"/>
    </location>
</feature>
<keyword evidence="2" id="KW-0238">DNA-binding</keyword>
<comment type="caution">
    <text evidence="5">The sequence shown here is derived from an EMBL/GenBank/DDBJ whole genome shotgun (WGS) entry which is preliminary data.</text>
</comment>